<evidence type="ECO:0000256" key="2">
    <source>
        <dbReference type="ARBA" id="ARBA00022525"/>
    </source>
</evidence>
<protein>
    <recommendedName>
        <fullName evidence="3">SCP domain-containing protein</fullName>
    </recommendedName>
</protein>
<dbReference type="Proteomes" id="UP000801492">
    <property type="component" value="Unassembled WGS sequence"/>
</dbReference>
<dbReference type="InterPro" id="IPR002413">
    <property type="entry name" value="V5_allergen-like"/>
</dbReference>
<keyword evidence="5" id="KW-1185">Reference proteome</keyword>
<dbReference type="CDD" id="cd05380">
    <property type="entry name" value="CAP_euk"/>
    <property type="match status" value="2"/>
</dbReference>
<dbReference type="PANTHER" id="PTHR10334">
    <property type="entry name" value="CYSTEINE-RICH SECRETORY PROTEIN-RELATED"/>
    <property type="match status" value="1"/>
</dbReference>
<comment type="caution">
    <text evidence="4">The sequence shown here is derived from an EMBL/GenBank/DDBJ whole genome shotgun (WGS) entry which is preliminary data.</text>
</comment>
<dbReference type="SUPFAM" id="SSF55797">
    <property type="entry name" value="PR-1-like"/>
    <property type="match status" value="2"/>
</dbReference>
<proteinExistence type="predicted"/>
<dbReference type="InterPro" id="IPR035940">
    <property type="entry name" value="CAP_sf"/>
</dbReference>
<keyword evidence="2" id="KW-0964">Secreted</keyword>
<dbReference type="EMBL" id="VTPC01090161">
    <property type="protein sequence ID" value="KAF2884507.1"/>
    <property type="molecule type" value="Genomic_DNA"/>
</dbReference>
<dbReference type="PRINTS" id="PR00838">
    <property type="entry name" value="V5ALLERGEN"/>
</dbReference>
<dbReference type="PRINTS" id="PR00837">
    <property type="entry name" value="V5TPXLIKE"/>
</dbReference>
<dbReference type="Pfam" id="PF00188">
    <property type="entry name" value="CAP"/>
    <property type="match status" value="1"/>
</dbReference>
<dbReference type="InterPro" id="IPR001283">
    <property type="entry name" value="CRISP-related"/>
</dbReference>
<comment type="subcellular location">
    <subcellularLocation>
        <location evidence="1">Secreted</location>
    </subcellularLocation>
</comment>
<organism evidence="4 5">
    <name type="scientific">Ignelater luminosus</name>
    <name type="common">Cucubano</name>
    <name type="synonym">Pyrophorus luminosus</name>
    <dbReference type="NCBI Taxonomy" id="2038154"/>
    <lineage>
        <taxon>Eukaryota</taxon>
        <taxon>Metazoa</taxon>
        <taxon>Ecdysozoa</taxon>
        <taxon>Arthropoda</taxon>
        <taxon>Hexapoda</taxon>
        <taxon>Insecta</taxon>
        <taxon>Pterygota</taxon>
        <taxon>Neoptera</taxon>
        <taxon>Endopterygota</taxon>
        <taxon>Coleoptera</taxon>
        <taxon>Polyphaga</taxon>
        <taxon>Elateriformia</taxon>
        <taxon>Elateroidea</taxon>
        <taxon>Elateridae</taxon>
        <taxon>Agrypninae</taxon>
        <taxon>Pyrophorini</taxon>
        <taxon>Ignelater</taxon>
    </lineage>
</organism>
<dbReference type="SMART" id="SM00198">
    <property type="entry name" value="SCP"/>
    <property type="match status" value="1"/>
</dbReference>
<sequence>MITAHLFLADAASEKGPDVNYCNFPCRISHMHTICKLKHRCEASLRCKRFKNLPFSNKEKQKIMHTHNSFRNRIALGRGCKSMEGRWFPAAASMRELVWDRELEFQAQCWANQCIMKHDTCRRKYDGQYAGQILASVRHESIFPALRLFFNECKNTSVANIDWYGTGKEWGSHFAQMVYWNTTQIGCARVIYELALPSSRRVTFVCNYAWAGNWVGEPIYIRGSPASQCPAHSKPHRELKGLCTTNPSKSKIPNICKFAKDKKKCIPYLAMVKRVRFHRDRQEGKRYILNEHNELRNKVALGQLGNTRIICPQASNMREIIWDEELEFFAQCWIN</sequence>
<dbReference type="OrthoDB" id="43654at2759"/>
<dbReference type="Gene3D" id="3.40.33.10">
    <property type="entry name" value="CAP"/>
    <property type="match status" value="2"/>
</dbReference>
<evidence type="ECO:0000313" key="5">
    <source>
        <dbReference type="Proteomes" id="UP000801492"/>
    </source>
</evidence>
<evidence type="ECO:0000259" key="3">
    <source>
        <dbReference type="SMART" id="SM00198"/>
    </source>
</evidence>
<feature type="domain" description="SCP" evidence="3">
    <location>
        <begin position="58"/>
        <end position="216"/>
    </location>
</feature>
<dbReference type="AlphaFoldDB" id="A0A8K0CFU6"/>
<evidence type="ECO:0000256" key="1">
    <source>
        <dbReference type="ARBA" id="ARBA00004613"/>
    </source>
</evidence>
<reference evidence="4" key="1">
    <citation type="submission" date="2019-08" db="EMBL/GenBank/DDBJ databases">
        <title>The genome of the North American firefly Photinus pyralis.</title>
        <authorList>
            <consortium name="Photinus pyralis genome working group"/>
            <person name="Fallon T.R."/>
            <person name="Sander Lower S.E."/>
            <person name="Weng J.-K."/>
        </authorList>
    </citation>
    <scope>NUCLEOTIDE SEQUENCE</scope>
    <source>
        <strain evidence="4">TRF0915ILg1</strain>
        <tissue evidence="4">Whole body</tissue>
    </source>
</reference>
<evidence type="ECO:0000313" key="4">
    <source>
        <dbReference type="EMBL" id="KAF2884507.1"/>
    </source>
</evidence>
<dbReference type="InterPro" id="IPR014044">
    <property type="entry name" value="CAP_dom"/>
</dbReference>
<name>A0A8K0CFU6_IGNLU</name>
<gene>
    <name evidence="4" type="ORF">ILUMI_21652</name>
</gene>
<accession>A0A8K0CFU6</accession>
<dbReference type="GO" id="GO:0005576">
    <property type="term" value="C:extracellular region"/>
    <property type="evidence" value="ECO:0007669"/>
    <property type="project" value="UniProtKB-SubCell"/>
</dbReference>